<evidence type="ECO:0000313" key="9">
    <source>
        <dbReference type="Proteomes" id="UP001431783"/>
    </source>
</evidence>
<reference evidence="8 9" key="1">
    <citation type="submission" date="2023-03" db="EMBL/GenBank/DDBJ databases">
        <title>Genome insight into feeding habits of ladybird beetles.</title>
        <authorList>
            <person name="Li H.-S."/>
            <person name="Huang Y.-H."/>
            <person name="Pang H."/>
        </authorList>
    </citation>
    <scope>NUCLEOTIDE SEQUENCE [LARGE SCALE GENOMIC DNA]</scope>
    <source>
        <strain evidence="8">SYSU_2023b</strain>
        <tissue evidence="8">Whole body</tissue>
    </source>
</reference>
<keyword evidence="3" id="KW-0862">Zinc</keyword>
<accession>A0AAW1TQ82</accession>
<dbReference type="Proteomes" id="UP001431783">
    <property type="component" value="Unassembled WGS sequence"/>
</dbReference>
<dbReference type="InterPro" id="IPR019787">
    <property type="entry name" value="Znf_PHD-finger"/>
</dbReference>
<dbReference type="InterPro" id="IPR001965">
    <property type="entry name" value="Znf_PHD"/>
</dbReference>
<evidence type="ECO:0000256" key="3">
    <source>
        <dbReference type="ARBA" id="ARBA00022833"/>
    </source>
</evidence>
<feature type="domain" description="PHD-type" evidence="7">
    <location>
        <begin position="4"/>
        <end position="59"/>
    </location>
</feature>
<dbReference type="CDD" id="cd15489">
    <property type="entry name" value="PHD_SF"/>
    <property type="match status" value="1"/>
</dbReference>
<proteinExistence type="predicted"/>
<dbReference type="Gene3D" id="3.30.40.10">
    <property type="entry name" value="Zinc/RING finger domain, C3HC4 (zinc finger)"/>
    <property type="match status" value="1"/>
</dbReference>
<dbReference type="SMART" id="SM00249">
    <property type="entry name" value="PHD"/>
    <property type="match status" value="1"/>
</dbReference>
<feature type="region of interest" description="Disordered" evidence="6">
    <location>
        <begin position="58"/>
        <end position="79"/>
    </location>
</feature>
<gene>
    <name evidence="8" type="ORF">WA026_006012</name>
</gene>
<dbReference type="InterPro" id="IPR013083">
    <property type="entry name" value="Znf_RING/FYVE/PHD"/>
</dbReference>
<keyword evidence="9" id="KW-1185">Reference proteome</keyword>
<evidence type="ECO:0000256" key="4">
    <source>
        <dbReference type="PROSITE-ProRule" id="PRU00146"/>
    </source>
</evidence>
<evidence type="ECO:0000256" key="1">
    <source>
        <dbReference type="ARBA" id="ARBA00022723"/>
    </source>
</evidence>
<sequence length="145" mass="16700">MTGNMVCITCRKSIGKNGYKIQCAGECGGWAHLACTSIKKEEIIQKKKLKWICPECEERDTASSGETSEEEEIPMKKMSSKIKKRIYTEQCTHNGRNVQAVNRKSIKKDLEEIKKENKNLKREHEKLKIEVQSLKNEMATLKIRL</sequence>
<name>A0AAW1TQ82_9CUCU</name>
<evidence type="ECO:0000256" key="2">
    <source>
        <dbReference type="ARBA" id="ARBA00022771"/>
    </source>
</evidence>
<evidence type="ECO:0000259" key="7">
    <source>
        <dbReference type="PROSITE" id="PS50016"/>
    </source>
</evidence>
<dbReference type="Pfam" id="PF00628">
    <property type="entry name" value="PHD"/>
    <property type="match status" value="1"/>
</dbReference>
<evidence type="ECO:0000256" key="5">
    <source>
        <dbReference type="SAM" id="Coils"/>
    </source>
</evidence>
<keyword evidence="5" id="KW-0175">Coiled coil</keyword>
<keyword evidence="1" id="KW-0479">Metal-binding</keyword>
<protein>
    <recommendedName>
        <fullName evidence="7">PHD-type domain-containing protein</fullName>
    </recommendedName>
</protein>
<dbReference type="SUPFAM" id="SSF57903">
    <property type="entry name" value="FYVE/PHD zinc finger"/>
    <property type="match status" value="1"/>
</dbReference>
<keyword evidence="2 4" id="KW-0863">Zinc-finger</keyword>
<evidence type="ECO:0000313" key="8">
    <source>
        <dbReference type="EMBL" id="KAK9869915.1"/>
    </source>
</evidence>
<comment type="caution">
    <text evidence="8">The sequence shown here is derived from an EMBL/GenBank/DDBJ whole genome shotgun (WGS) entry which is preliminary data.</text>
</comment>
<dbReference type="EMBL" id="JARQZJ010000002">
    <property type="protein sequence ID" value="KAK9869915.1"/>
    <property type="molecule type" value="Genomic_DNA"/>
</dbReference>
<evidence type="ECO:0000256" key="6">
    <source>
        <dbReference type="SAM" id="MobiDB-lite"/>
    </source>
</evidence>
<feature type="coiled-coil region" evidence="5">
    <location>
        <begin position="103"/>
        <end position="144"/>
    </location>
</feature>
<dbReference type="InterPro" id="IPR011011">
    <property type="entry name" value="Znf_FYVE_PHD"/>
</dbReference>
<organism evidence="8 9">
    <name type="scientific">Henosepilachna vigintioctopunctata</name>
    <dbReference type="NCBI Taxonomy" id="420089"/>
    <lineage>
        <taxon>Eukaryota</taxon>
        <taxon>Metazoa</taxon>
        <taxon>Ecdysozoa</taxon>
        <taxon>Arthropoda</taxon>
        <taxon>Hexapoda</taxon>
        <taxon>Insecta</taxon>
        <taxon>Pterygota</taxon>
        <taxon>Neoptera</taxon>
        <taxon>Endopterygota</taxon>
        <taxon>Coleoptera</taxon>
        <taxon>Polyphaga</taxon>
        <taxon>Cucujiformia</taxon>
        <taxon>Coccinelloidea</taxon>
        <taxon>Coccinellidae</taxon>
        <taxon>Epilachninae</taxon>
        <taxon>Epilachnini</taxon>
        <taxon>Henosepilachna</taxon>
    </lineage>
</organism>
<dbReference type="GO" id="GO:0008270">
    <property type="term" value="F:zinc ion binding"/>
    <property type="evidence" value="ECO:0007669"/>
    <property type="project" value="UniProtKB-KW"/>
</dbReference>
<dbReference type="PROSITE" id="PS50016">
    <property type="entry name" value="ZF_PHD_2"/>
    <property type="match status" value="1"/>
</dbReference>
<dbReference type="AlphaFoldDB" id="A0AAW1TQ82"/>